<sequence>GKLYNLILVIIDRFIKFSLYILITNRLTSDRLASLLIYYVIRQFRILDSIVLD</sequence>
<dbReference type="Proteomes" id="UP000241818">
    <property type="component" value="Unassembled WGS sequence"/>
</dbReference>
<evidence type="ECO:0000313" key="1">
    <source>
        <dbReference type="EMBL" id="PSS09341.1"/>
    </source>
</evidence>
<keyword evidence="2" id="KW-1185">Reference proteome</keyword>
<proteinExistence type="predicted"/>
<dbReference type="InParanoid" id="A0A2T3ASL0"/>
<dbReference type="OrthoDB" id="5101518at2759"/>
<evidence type="ECO:0000313" key="2">
    <source>
        <dbReference type="Proteomes" id="UP000241818"/>
    </source>
</evidence>
<accession>A0A2T3ASL0</accession>
<gene>
    <name evidence="1" type="ORF">M430DRAFT_109471</name>
</gene>
<name>A0A2T3ASL0_AMORE</name>
<organism evidence="1 2">
    <name type="scientific">Amorphotheca resinae ATCC 22711</name>
    <dbReference type="NCBI Taxonomy" id="857342"/>
    <lineage>
        <taxon>Eukaryota</taxon>
        <taxon>Fungi</taxon>
        <taxon>Dikarya</taxon>
        <taxon>Ascomycota</taxon>
        <taxon>Pezizomycotina</taxon>
        <taxon>Leotiomycetes</taxon>
        <taxon>Helotiales</taxon>
        <taxon>Amorphothecaceae</taxon>
        <taxon>Amorphotheca</taxon>
    </lineage>
</organism>
<reference evidence="1 2" key="1">
    <citation type="journal article" date="2018" name="New Phytol.">
        <title>Comparative genomics and transcriptomics depict ericoid mycorrhizal fungi as versatile saprotrophs and plant mutualists.</title>
        <authorList>
            <person name="Martino E."/>
            <person name="Morin E."/>
            <person name="Grelet G.A."/>
            <person name="Kuo A."/>
            <person name="Kohler A."/>
            <person name="Daghino S."/>
            <person name="Barry K.W."/>
            <person name="Cichocki N."/>
            <person name="Clum A."/>
            <person name="Dockter R.B."/>
            <person name="Hainaut M."/>
            <person name="Kuo R.C."/>
            <person name="LaButti K."/>
            <person name="Lindahl B.D."/>
            <person name="Lindquist E.A."/>
            <person name="Lipzen A."/>
            <person name="Khouja H.R."/>
            <person name="Magnuson J."/>
            <person name="Murat C."/>
            <person name="Ohm R.A."/>
            <person name="Singer S.W."/>
            <person name="Spatafora J.W."/>
            <person name="Wang M."/>
            <person name="Veneault-Fourrey C."/>
            <person name="Henrissat B."/>
            <person name="Grigoriev I.V."/>
            <person name="Martin F.M."/>
            <person name="Perotto S."/>
        </authorList>
    </citation>
    <scope>NUCLEOTIDE SEQUENCE [LARGE SCALE GENOMIC DNA]</scope>
    <source>
        <strain evidence="1 2">ATCC 22711</strain>
    </source>
</reference>
<dbReference type="AlphaFoldDB" id="A0A2T3ASL0"/>
<dbReference type="RefSeq" id="XP_024717639.1">
    <property type="nucleotide sequence ID" value="XM_024861280.1"/>
</dbReference>
<dbReference type="EMBL" id="KZ679017">
    <property type="protein sequence ID" value="PSS09341.1"/>
    <property type="molecule type" value="Genomic_DNA"/>
</dbReference>
<protein>
    <recommendedName>
        <fullName evidence="3">Integrase catalytic domain-containing protein</fullName>
    </recommendedName>
</protein>
<feature type="non-terminal residue" evidence="1">
    <location>
        <position position="1"/>
    </location>
</feature>
<evidence type="ECO:0008006" key="3">
    <source>
        <dbReference type="Google" id="ProtNLM"/>
    </source>
</evidence>
<dbReference type="GeneID" id="36569361"/>